<dbReference type="Pfam" id="PF12802">
    <property type="entry name" value="MarR_2"/>
    <property type="match status" value="1"/>
</dbReference>
<organism evidence="5 6">
    <name type="scientific">Sporomusa termitida</name>
    <dbReference type="NCBI Taxonomy" id="2377"/>
    <lineage>
        <taxon>Bacteria</taxon>
        <taxon>Bacillati</taxon>
        <taxon>Bacillota</taxon>
        <taxon>Negativicutes</taxon>
        <taxon>Selenomonadales</taxon>
        <taxon>Sporomusaceae</taxon>
        <taxon>Sporomusa</taxon>
    </lineage>
</organism>
<evidence type="ECO:0000256" key="2">
    <source>
        <dbReference type="ARBA" id="ARBA00023125"/>
    </source>
</evidence>
<dbReference type="EMBL" id="CP036259">
    <property type="protein sequence ID" value="QDR81703.1"/>
    <property type="molecule type" value="Genomic_DNA"/>
</dbReference>
<dbReference type="Proteomes" id="UP000320776">
    <property type="component" value="Chromosome"/>
</dbReference>
<gene>
    <name evidence="5" type="primary">slyA_3</name>
    <name evidence="5" type="ORF">SPTER_31150</name>
</gene>
<dbReference type="PANTHER" id="PTHR42756">
    <property type="entry name" value="TRANSCRIPTIONAL REGULATOR, MARR"/>
    <property type="match status" value="1"/>
</dbReference>
<dbReference type="InterPro" id="IPR036388">
    <property type="entry name" value="WH-like_DNA-bd_sf"/>
</dbReference>
<keyword evidence="6" id="KW-1185">Reference proteome</keyword>
<evidence type="ECO:0000256" key="1">
    <source>
        <dbReference type="ARBA" id="ARBA00023015"/>
    </source>
</evidence>
<dbReference type="KEGG" id="sted:SPTER_31150"/>
<evidence type="ECO:0000313" key="5">
    <source>
        <dbReference type="EMBL" id="QDR81703.1"/>
    </source>
</evidence>
<evidence type="ECO:0000313" key="6">
    <source>
        <dbReference type="Proteomes" id="UP000320776"/>
    </source>
</evidence>
<dbReference type="InterPro" id="IPR036390">
    <property type="entry name" value="WH_DNA-bd_sf"/>
</dbReference>
<dbReference type="RefSeq" id="WP_144351166.1">
    <property type="nucleotide sequence ID" value="NZ_CP036259.1"/>
</dbReference>
<dbReference type="InterPro" id="IPR000835">
    <property type="entry name" value="HTH_MarR-typ"/>
</dbReference>
<protein>
    <submittedName>
        <fullName evidence="5">Transcriptional regulator SlyA</fullName>
    </submittedName>
</protein>
<dbReference type="GO" id="GO:0003700">
    <property type="term" value="F:DNA-binding transcription factor activity"/>
    <property type="evidence" value="ECO:0007669"/>
    <property type="project" value="InterPro"/>
</dbReference>
<dbReference type="OrthoDB" id="795750at2"/>
<dbReference type="GO" id="GO:0003677">
    <property type="term" value="F:DNA binding"/>
    <property type="evidence" value="ECO:0007669"/>
    <property type="project" value="UniProtKB-KW"/>
</dbReference>
<accession>A0A517DWJ8</accession>
<keyword evidence="3" id="KW-0804">Transcription</keyword>
<reference evidence="5 6" key="1">
    <citation type="submission" date="2019-02" db="EMBL/GenBank/DDBJ databases">
        <title>Closed genome of Sporomusa termitida DSM 4440.</title>
        <authorList>
            <person name="Poehlein A."/>
            <person name="Daniel R."/>
        </authorList>
    </citation>
    <scope>NUCLEOTIDE SEQUENCE [LARGE SCALE GENOMIC DNA]</scope>
    <source>
        <strain evidence="5 6">DSM 4440</strain>
    </source>
</reference>
<proteinExistence type="predicted"/>
<dbReference type="PANTHER" id="PTHR42756:SF1">
    <property type="entry name" value="TRANSCRIPTIONAL REPRESSOR OF EMRAB OPERON"/>
    <property type="match status" value="1"/>
</dbReference>
<name>A0A517DWJ8_9FIRM</name>
<keyword evidence="2" id="KW-0238">DNA-binding</keyword>
<evidence type="ECO:0000256" key="3">
    <source>
        <dbReference type="ARBA" id="ARBA00023163"/>
    </source>
</evidence>
<dbReference type="Gene3D" id="1.10.10.10">
    <property type="entry name" value="Winged helix-like DNA-binding domain superfamily/Winged helix DNA-binding domain"/>
    <property type="match status" value="1"/>
</dbReference>
<feature type="domain" description="HTH marR-type" evidence="4">
    <location>
        <begin position="4"/>
        <end position="141"/>
    </location>
</feature>
<evidence type="ECO:0000259" key="4">
    <source>
        <dbReference type="PROSITE" id="PS50995"/>
    </source>
</evidence>
<keyword evidence="1" id="KW-0805">Transcription regulation</keyword>
<sequence length="163" mass="18463">MEYNPDGLKWLFRAFDRMHHNCLKAELKKRGLRAASHPVILFALKHEIKDMLASQKEIADAIGISPPTAAISIKRMEKAGLLYKIPDKQDTRRKLITLTATGIQLINECELAFEKVDQGMLTGFTAAEIEQLKMFYLRMINNLEVMGAQPPAQLKRSMPHANC</sequence>
<dbReference type="PRINTS" id="PR00598">
    <property type="entry name" value="HTHMARR"/>
</dbReference>
<dbReference type="PROSITE" id="PS50995">
    <property type="entry name" value="HTH_MARR_2"/>
    <property type="match status" value="1"/>
</dbReference>
<dbReference type="SMART" id="SM00347">
    <property type="entry name" value="HTH_MARR"/>
    <property type="match status" value="1"/>
</dbReference>
<dbReference type="SUPFAM" id="SSF46785">
    <property type="entry name" value="Winged helix' DNA-binding domain"/>
    <property type="match status" value="1"/>
</dbReference>
<dbReference type="AlphaFoldDB" id="A0A517DWJ8"/>